<name>A0AAV9BWI9_ACOGR</name>
<evidence type="ECO:0000256" key="2">
    <source>
        <dbReference type="ARBA" id="ARBA00022676"/>
    </source>
</evidence>
<evidence type="ECO:0000256" key="1">
    <source>
        <dbReference type="ARBA" id="ARBA00004877"/>
    </source>
</evidence>
<organism evidence="4 5">
    <name type="scientific">Acorus gramineus</name>
    <name type="common">Dwarf sweet flag</name>
    <dbReference type="NCBI Taxonomy" id="55184"/>
    <lineage>
        <taxon>Eukaryota</taxon>
        <taxon>Viridiplantae</taxon>
        <taxon>Streptophyta</taxon>
        <taxon>Embryophyta</taxon>
        <taxon>Tracheophyta</taxon>
        <taxon>Spermatophyta</taxon>
        <taxon>Magnoliopsida</taxon>
        <taxon>Liliopsida</taxon>
        <taxon>Acoraceae</taxon>
        <taxon>Acorus</taxon>
    </lineage>
</organism>
<accession>A0AAV9BWI9</accession>
<keyword evidence="3" id="KW-0808">Transferase</keyword>
<reference evidence="4" key="2">
    <citation type="submission" date="2023-06" db="EMBL/GenBank/DDBJ databases">
        <authorList>
            <person name="Ma L."/>
            <person name="Liu K.-W."/>
            <person name="Li Z."/>
            <person name="Hsiao Y.-Y."/>
            <person name="Qi Y."/>
            <person name="Fu T."/>
            <person name="Tang G."/>
            <person name="Zhang D."/>
            <person name="Sun W.-H."/>
            <person name="Liu D.-K."/>
            <person name="Li Y."/>
            <person name="Chen G.-Z."/>
            <person name="Liu X.-D."/>
            <person name="Liao X.-Y."/>
            <person name="Jiang Y.-T."/>
            <person name="Yu X."/>
            <person name="Hao Y."/>
            <person name="Huang J."/>
            <person name="Zhao X.-W."/>
            <person name="Ke S."/>
            <person name="Chen Y.-Y."/>
            <person name="Wu W.-L."/>
            <person name="Hsu J.-L."/>
            <person name="Lin Y.-F."/>
            <person name="Huang M.-D."/>
            <person name="Li C.-Y."/>
            <person name="Huang L."/>
            <person name="Wang Z.-W."/>
            <person name="Zhao X."/>
            <person name="Zhong W.-Y."/>
            <person name="Peng D.-H."/>
            <person name="Ahmad S."/>
            <person name="Lan S."/>
            <person name="Zhang J.-S."/>
            <person name="Tsai W.-C."/>
            <person name="Van De Peer Y."/>
            <person name="Liu Z.-J."/>
        </authorList>
    </citation>
    <scope>NUCLEOTIDE SEQUENCE</scope>
    <source>
        <strain evidence="4">SCP</strain>
        <tissue evidence="4">Leaves</tissue>
    </source>
</reference>
<dbReference type="PANTHER" id="PTHR13778:SF47">
    <property type="entry name" value="LIPOPOLYSACCHARIDE 1,3-GALACTOSYLTRANSFERASE"/>
    <property type="match status" value="1"/>
</dbReference>
<keyword evidence="5" id="KW-1185">Reference proteome</keyword>
<proteinExistence type="predicted"/>
<dbReference type="SUPFAM" id="SSF53448">
    <property type="entry name" value="Nucleotide-diphospho-sugar transferases"/>
    <property type="match status" value="1"/>
</dbReference>
<dbReference type="GO" id="GO:0005794">
    <property type="term" value="C:Golgi apparatus"/>
    <property type="evidence" value="ECO:0007669"/>
    <property type="project" value="TreeGrafter"/>
</dbReference>
<keyword evidence="2" id="KW-0328">Glycosyltransferase</keyword>
<gene>
    <name evidence="4" type="ORF">QJS04_geneDACA021243</name>
</gene>
<sequence length="247" mass="27894">MDFLANCYGEFFLLNCCCISFNFFLFKRQKEVKDHLKLALSEDEVTGPFLHEIAPFIIQSVHPSLSRFIYVSPYTIVKGNIEELFGVDMGDFAVALVEDNGKRLGDHINFDVLNAVQRTAAKPWISRKPYDGNALVPDTSVLLIDANKLERDIPEAILWWNKVLETGRESNPNKLSIALAIYGKCHKLPSTWKVSSPPLTTGEETNLVRFDGPKKVCAEHEKQYQGSDSGTFWKQYFPSKSDLILGS</sequence>
<dbReference type="InterPro" id="IPR029044">
    <property type="entry name" value="Nucleotide-diphossugar_trans"/>
</dbReference>
<dbReference type="AlphaFoldDB" id="A0AAV9BWI9"/>
<dbReference type="Gene3D" id="3.90.550.10">
    <property type="entry name" value="Spore Coat Polysaccharide Biosynthesis Protein SpsA, Chain A"/>
    <property type="match status" value="1"/>
</dbReference>
<reference evidence="4" key="1">
    <citation type="journal article" date="2023" name="Nat. Commun.">
        <title>Diploid and tetraploid genomes of Acorus and the evolution of monocots.</title>
        <authorList>
            <person name="Ma L."/>
            <person name="Liu K.W."/>
            <person name="Li Z."/>
            <person name="Hsiao Y.Y."/>
            <person name="Qi Y."/>
            <person name="Fu T."/>
            <person name="Tang G.D."/>
            <person name="Zhang D."/>
            <person name="Sun W.H."/>
            <person name="Liu D.K."/>
            <person name="Li Y."/>
            <person name="Chen G.Z."/>
            <person name="Liu X.D."/>
            <person name="Liao X.Y."/>
            <person name="Jiang Y.T."/>
            <person name="Yu X."/>
            <person name="Hao Y."/>
            <person name="Huang J."/>
            <person name="Zhao X.W."/>
            <person name="Ke S."/>
            <person name="Chen Y.Y."/>
            <person name="Wu W.L."/>
            <person name="Hsu J.L."/>
            <person name="Lin Y.F."/>
            <person name="Huang M.D."/>
            <person name="Li C.Y."/>
            <person name="Huang L."/>
            <person name="Wang Z.W."/>
            <person name="Zhao X."/>
            <person name="Zhong W.Y."/>
            <person name="Peng D.H."/>
            <person name="Ahmad S."/>
            <person name="Lan S."/>
            <person name="Zhang J.S."/>
            <person name="Tsai W.C."/>
            <person name="Van de Peer Y."/>
            <person name="Liu Z.J."/>
        </authorList>
    </citation>
    <scope>NUCLEOTIDE SEQUENCE</scope>
    <source>
        <strain evidence="4">SCP</strain>
    </source>
</reference>
<comment type="caution">
    <text evidence="4">The sequence shown here is derived from an EMBL/GenBank/DDBJ whole genome shotgun (WGS) entry which is preliminary data.</text>
</comment>
<dbReference type="InterPro" id="IPR050748">
    <property type="entry name" value="Glycosyltrans_8_dom-fam"/>
</dbReference>
<dbReference type="EMBL" id="JAUJYN010000001">
    <property type="protein sequence ID" value="KAK1280653.1"/>
    <property type="molecule type" value="Genomic_DNA"/>
</dbReference>
<dbReference type="Proteomes" id="UP001179952">
    <property type="component" value="Unassembled WGS sequence"/>
</dbReference>
<evidence type="ECO:0000256" key="3">
    <source>
        <dbReference type="ARBA" id="ARBA00022679"/>
    </source>
</evidence>
<dbReference type="PANTHER" id="PTHR13778">
    <property type="entry name" value="GLYCOSYLTRANSFERASE 8 DOMAIN-CONTAINING PROTEIN"/>
    <property type="match status" value="1"/>
</dbReference>
<protein>
    <submittedName>
        <fullName evidence="4">Uncharacterized protein</fullName>
    </submittedName>
</protein>
<evidence type="ECO:0000313" key="5">
    <source>
        <dbReference type="Proteomes" id="UP001179952"/>
    </source>
</evidence>
<dbReference type="GO" id="GO:0016757">
    <property type="term" value="F:glycosyltransferase activity"/>
    <property type="evidence" value="ECO:0007669"/>
    <property type="project" value="UniProtKB-KW"/>
</dbReference>
<comment type="pathway">
    <text evidence="1">Glycan metabolism; pectin biosynthesis.</text>
</comment>
<evidence type="ECO:0000313" key="4">
    <source>
        <dbReference type="EMBL" id="KAK1280653.1"/>
    </source>
</evidence>